<dbReference type="Proteomes" id="UP000291591">
    <property type="component" value="Unassembled WGS sequence"/>
</dbReference>
<protein>
    <submittedName>
        <fullName evidence="1">Uncharacterized protein</fullName>
    </submittedName>
</protein>
<accession>A0A4Q7V1Y2</accession>
<comment type="caution">
    <text evidence="1">The sequence shown here is derived from an EMBL/GenBank/DDBJ whole genome shotgun (WGS) entry which is preliminary data.</text>
</comment>
<organism evidence="1 2">
    <name type="scientific">Pseudonocardia sediminis</name>
    <dbReference type="NCBI Taxonomy" id="1397368"/>
    <lineage>
        <taxon>Bacteria</taxon>
        <taxon>Bacillati</taxon>
        <taxon>Actinomycetota</taxon>
        <taxon>Actinomycetes</taxon>
        <taxon>Pseudonocardiales</taxon>
        <taxon>Pseudonocardiaceae</taxon>
        <taxon>Pseudonocardia</taxon>
    </lineage>
</organism>
<dbReference type="EMBL" id="SHKL01000001">
    <property type="protein sequence ID" value="RZT87484.1"/>
    <property type="molecule type" value="Genomic_DNA"/>
</dbReference>
<keyword evidence="2" id="KW-1185">Reference proteome</keyword>
<reference evidence="1 2" key="1">
    <citation type="submission" date="2019-02" db="EMBL/GenBank/DDBJ databases">
        <title>Sequencing the genomes of 1000 actinobacteria strains.</title>
        <authorList>
            <person name="Klenk H.-P."/>
        </authorList>
    </citation>
    <scope>NUCLEOTIDE SEQUENCE [LARGE SCALE GENOMIC DNA]</scope>
    <source>
        <strain evidence="1 2">DSM 45779</strain>
    </source>
</reference>
<gene>
    <name evidence="1" type="ORF">EV383_4409</name>
</gene>
<sequence length="74" mass="8192">MTAGGDSVCVRPADLRLWRDTLRGERSAVAVGEKPFLHDPWPGTQVSLADRMIASMEAYMISTGTDWPDEQDRA</sequence>
<dbReference type="AlphaFoldDB" id="A0A4Q7V1Y2"/>
<proteinExistence type="predicted"/>
<evidence type="ECO:0000313" key="2">
    <source>
        <dbReference type="Proteomes" id="UP000291591"/>
    </source>
</evidence>
<name>A0A4Q7V1Y2_PSEST</name>
<evidence type="ECO:0000313" key="1">
    <source>
        <dbReference type="EMBL" id="RZT87484.1"/>
    </source>
</evidence>